<evidence type="ECO:0000313" key="6">
    <source>
        <dbReference type="Proteomes" id="UP000003303"/>
    </source>
</evidence>
<proteinExistence type="predicted"/>
<dbReference type="GO" id="GO:0016854">
    <property type="term" value="F:racemase and epimerase activity"/>
    <property type="evidence" value="ECO:0007669"/>
    <property type="project" value="UniProtKB-ARBA"/>
</dbReference>
<dbReference type="GO" id="GO:0016829">
    <property type="term" value="F:lyase activity"/>
    <property type="evidence" value="ECO:0007669"/>
    <property type="project" value="UniProtKB-KW"/>
</dbReference>
<dbReference type="SMART" id="SM00922">
    <property type="entry name" value="MR_MLE"/>
    <property type="match status" value="1"/>
</dbReference>
<protein>
    <submittedName>
        <fullName evidence="5">Putative o-succinylbenzoate synthase</fullName>
    </submittedName>
</protein>
<sequence>MSPHESILHLPALLPQIAERLTISVEPYTLRFRRPAKTSRGEYETKRVYYLRLQSLEQAGHVGCGECAPMPQLSCDDLPNYQAVLEQLVGQMAQAPDRFDVASLRPYPSIAFGLATAINSFIAAGHSSEEGSEKPFCDTPFTRGELGIPINGLIWMGDKAYMYEQIKAKLAQGFRCLKLKIGGIDFSEELELLRYVRQHFSPEEMELRVDANGAFAPEVALERLKRLSDFRLHSIEQPIPASDQWDELAKLTAASPLPIALDEELIGIHSRERKAQLLDEGKPHYIILKPSLHSGVDEWIELAEERGIGWWATSALESNVGLSAIAQWVSQYPIVRPQGLGTGALYLNNTPSTLRLVGDQMFFREVRD</sequence>
<dbReference type="AlphaFoldDB" id="C2MBE7"/>
<name>C2MBE7_9PORP</name>
<organism evidence="5 6">
    <name type="scientific">Porphyromonas uenonis 60-3</name>
    <dbReference type="NCBI Taxonomy" id="596327"/>
    <lineage>
        <taxon>Bacteria</taxon>
        <taxon>Pseudomonadati</taxon>
        <taxon>Bacteroidota</taxon>
        <taxon>Bacteroidia</taxon>
        <taxon>Bacteroidales</taxon>
        <taxon>Porphyromonadaceae</taxon>
        <taxon>Porphyromonas</taxon>
    </lineage>
</organism>
<dbReference type="InterPro" id="IPR029017">
    <property type="entry name" value="Enolase-like_N"/>
</dbReference>
<feature type="domain" description="Mandelate racemase/muconate lactonizing enzyme C-terminal" evidence="4">
    <location>
        <begin position="159"/>
        <end position="258"/>
    </location>
</feature>
<dbReference type="Gene3D" id="3.20.20.120">
    <property type="entry name" value="Enolase-like C-terminal domain"/>
    <property type="match status" value="1"/>
</dbReference>
<dbReference type="SFLD" id="SFLDG00180">
    <property type="entry name" value="muconate_cycloisomerase"/>
    <property type="match status" value="1"/>
</dbReference>
<dbReference type="PROSITE" id="PS00909">
    <property type="entry name" value="MR_MLE_2"/>
    <property type="match status" value="1"/>
</dbReference>
<dbReference type="PANTHER" id="PTHR48073:SF2">
    <property type="entry name" value="O-SUCCINYLBENZOATE SYNTHASE"/>
    <property type="match status" value="1"/>
</dbReference>
<keyword evidence="1" id="KW-0479">Metal-binding</keyword>
<evidence type="ECO:0000256" key="1">
    <source>
        <dbReference type="ARBA" id="ARBA00022723"/>
    </source>
</evidence>
<dbReference type="SUPFAM" id="SSF51604">
    <property type="entry name" value="Enolase C-terminal domain-like"/>
    <property type="match status" value="1"/>
</dbReference>
<evidence type="ECO:0000313" key="5">
    <source>
        <dbReference type="EMBL" id="EEK16930.1"/>
    </source>
</evidence>
<keyword evidence="6" id="KW-1185">Reference proteome</keyword>
<dbReference type="OrthoDB" id="9766759at2"/>
<keyword evidence="2" id="KW-0460">Magnesium</keyword>
<dbReference type="InterPro" id="IPR013342">
    <property type="entry name" value="Mandelate_racemase_C"/>
</dbReference>
<dbReference type="GO" id="GO:0009063">
    <property type="term" value="P:amino acid catabolic process"/>
    <property type="evidence" value="ECO:0007669"/>
    <property type="project" value="InterPro"/>
</dbReference>
<dbReference type="EMBL" id="ACLR01000123">
    <property type="protein sequence ID" value="EEK16930.1"/>
    <property type="molecule type" value="Genomic_DNA"/>
</dbReference>
<dbReference type="Pfam" id="PF13378">
    <property type="entry name" value="MR_MLE_C"/>
    <property type="match status" value="1"/>
</dbReference>
<dbReference type="InterPro" id="IPR029065">
    <property type="entry name" value="Enolase_C-like"/>
</dbReference>
<dbReference type="InterPro" id="IPR041338">
    <property type="entry name" value="OSBS_N"/>
</dbReference>
<reference evidence="5 6" key="1">
    <citation type="submission" date="2009-04" db="EMBL/GenBank/DDBJ databases">
        <authorList>
            <person name="Sebastian Y."/>
            <person name="Madupu R."/>
            <person name="Durkin A.S."/>
            <person name="Torralba M."/>
            <person name="Methe B."/>
            <person name="Sutton G.G."/>
            <person name="Strausberg R.L."/>
            <person name="Nelson K.E."/>
        </authorList>
    </citation>
    <scope>NUCLEOTIDE SEQUENCE [LARGE SCALE GENOMIC DNA]</scope>
    <source>
        <strain evidence="5 6">60-3</strain>
    </source>
</reference>
<gene>
    <name evidence="5" type="ORF">PORUE0001_0624</name>
</gene>
<evidence type="ECO:0000256" key="3">
    <source>
        <dbReference type="ARBA" id="ARBA00023239"/>
    </source>
</evidence>
<dbReference type="PANTHER" id="PTHR48073">
    <property type="entry name" value="O-SUCCINYLBENZOATE SYNTHASE-RELATED"/>
    <property type="match status" value="1"/>
</dbReference>
<dbReference type="STRING" id="596327.PORUE0001_0624"/>
<dbReference type="GO" id="GO:0046872">
    <property type="term" value="F:metal ion binding"/>
    <property type="evidence" value="ECO:0007669"/>
    <property type="project" value="UniProtKB-KW"/>
</dbReference>
<dbReference type="eggNOG" id="COG4948">
    <property type="taxonomic scope" value="Bacteria"/>
</dbReference>
<dbReference type="SFLD" id="SFLDS00001">
    <property type="entry name" value="Enolase"/>
    <property type="match status" value="1"/>
</dbReference>
<dbReference type="CDD" id="cd03320">
    <property type="entry name" value="OSBS"/>
    <property type="match status" value="1"/>
</dbReference>
<accession>C2MBE7</accession>
<keyword evidence="3" id="KW-0456">Lyase</keyword>
<dbReference type="Pfam" id="PF21508">
    <property type="entry name" value="MenC_N"/>
    <property type="match status" value="1"/>
</dbReference>
<evidence type="ECO:0000259" key="4">
    <source>
        <dbReference type="SMART" id="SM00922"/>
    </source>
</evidence>
<comment type="caution">
    <text evidence="5">The sequence shown here is derived from an EMBL/GenBank/DDBJ whole genome shotgun (WGS) entry which is preliminary data.</text>
</comment>
<dbReference type="InterPro" id="IPR036849">
    <property type="entry name" value="Enolase-like_C_sf"/>
</dbReference>
<dbReference type="Gene3D" id="3.30.390.10">
    <property type="entry name" value="Enolase-like, N-terminal domain"/>
    <property type="match status" value="1"/>
</dbReference>
<dbReference type="InterPro" id="IPR018110">
    <property type="entry name" value="Mandel_Rmase/mucon_lact_enz_CS"/>
</dbReference>
<dbReference type="SUPFAM" id="SSF54826">
    <property type="entry name" value="Enolase N-terminal domain-like"/>
    <property type="match status" value="1"/>
</dbReference>
<dbReference type="SFLD" id="SFLDF00009">
    <property type="entry name" value="o-succinylbenzoate_synthase"/>
    <property type="match status" value="1"/>
</dbReference>
<dbReference type="Proteomes" id="UP000003303">
    <property type="component" value="Unassembled WGS sequence"/>
</dbReference>
<evidence type="ECO:0000256" key="2">
    <source>
        <dbReference type="ARBA" id="ARBA00022842"/>
    </source>
</evidence>
<dbReference type="RefSeq" id="WP_007365268.1">
    <property type="nucleotide sequence ID" value="NZ_ACLR01000123.1"/>
</dbReference>